<evidence type="ECO:0000256" key="2">
    <source>
        <dbReference type="ARBA" id="ARBA00022475"/>
    </source>
</evidence>
<reference evidence="8 9" key="1">
    <citation type="submission" date="2019-06" db="EMBL/GenBank/DDBJ databases">
        <authorList>
            <person name="Li J."/>
        </authorList>
    </citation>
    <scope>NUCLEOTIDE SEQUENCE [LARGE SCALE GENOMIC DNA]</scope>
    <source>
        <strain evidence="8 9">LMG 28165</strain>
    </source>
</reference>
<evidence type="ECO:0000256" key="5">
    <source>
        <dbReference type="ARBA" id="ARBA00023136"/>
    </source>
</evidence>
<keyword evidence="2" id="KW-1003">Cell membrane</keyword>
<feature type="transmembrane region" description="Helical" evidence="6">
    <location>
        <begin position="231"/>
        <end position="253"/>
    </location>
</feature>
<feature type="transmembrane region" description="Helical" evidence="6">
    <location>
        <begin position="43"/>
        <end position="72"/>
    </location>
</feature>
<organism evidence="8 9">
    <name type="scientific">Corynebacterium tapiri</name>
    <dbReference type="NCBI Taxonomy" id="1448266"/>
    <lineage>
        <taxon>Bacteria</taxon>
        <taxon>Bacillati</taxon>
        <taxon>Actinomycetota</taxon>
        <taxon>Actinomycetes</taxon>
        <taxon>Mycobacteriales</taxon>
        <taxon>Corynebacteriaceae</taxon>
        <taxon>Corynebacterium</taxon>
    </lineage>
</organism>
<dbReference type="Pfam" id="PF00482">
    <property type="entry name" value="T2SSF"/>
    <property type="match status" value="1"/>
</dbReference>
<comment type="subcellular location">
    <subcellularLocation>
        <location evidence="1">Cell membrane</location>
        <topology evidence="1">Multi-pass membrane protein</topology>
    </subcellularLocation>
</comment>
<feature type="domain" description="Type II secretion system protein GspF" evidence="7">
    <location>
        <begin position="98"/>
        <end position="211"/>
    </location>
</feature>
<keyword evidence="9" id="KW-1185">Reference proteome</keyword>
<dbReference type="RefSeq" id="WP_139465731.1">
    <property type="nucleotide sequence ID" value="NZ_VDHJ01000008.1"/>
</dbReference>
<dbReference type="PANTHER" id="PTHR35007">
    <property type="entry name" value="INTEGRAL MEMBRANE PROTEIN-RELATED"/>
    <property type="match status" value="1"/>
</dbReference>
<dbReference type="PANTHER" id="PTHR35007:SF4">
    <property type="entry name" value="CONSERVED TRANSMEMBRANE PROTEIN-RELATED"/>
    <property type="match status" value="1"/>
</dbReference>
<accession>A0A5C4U447</accession>
<evidence type="ECO:0000313" key="9">
    <source>
        <dbReference type="Proteomes" id="UP000312032"/>
    </source>
</evidence>
<dbReference type="InterPro" id="IPR018076">
    <property type="entry name" value="T2SS_GspF_dom"/>
</dbReference>
<keyword evidence="4 6" id="KW-1133">Transmembrane helix</keyword>
<keyword evidence="5 6" id="KW-0472">Membrane</keyword>
<evidence type="ECO:0000256" key="4">
    <source>
        <dbReference type="ARBA" id="ARBA00022989"/>
    </source>
</evidence>
<evidence type="ECO:0000256" key="6">
    <source>
        <dbReference type="SAM" id="Phobius"/>
    </source>
</evidence>
<keyword evidence="3 6" id="KW-0812">Transmembrane</keyword>
<evidence type="ECO:0000313" key="8">
    <source>
        <dbReference type="EMBL" id="TNL97350.1"/>
    </source>
</evidence>
<dbReference type="EMBL" id="VDHJ01000008">
    <property type="protein sequence ID" value="TNL97350.1"/>
    <property type="molecule type" value="Genomic_DNA"/>
</dbReference>
<dbReference type="OrthoDB" id="4421971at2"/>
<dbReference type="AlphaFoldDB" id="A0A5C4U447"/>
<evidence type="ECO:0000256" key="3">
    <source>
        <dbReference type="ARBA" id="ARBA00022692"/>
    </source>
</evidence>
<name>A0A5C4U447_9CORY</name>
<dbReference type="GO" id="GO:0005886">
    <property type="term" value="C:plasma membrane"/>
    <property type="evidence" value="ECO:0007669"/>
    <property type="project" value="UniProtKB-SubCell"/>
</dbReference>
<comment type="caution">
    <text evidence="8">The sequence shown here is derived from an EMBL/GenBank/DDBJ whole genome shotgun (WGS) entry which is preliminary data.</text>
</comment>
<gene>
    <name evidence="8" type="ORF">FHE74_06680</name>
</gene>
<protein>
    <recommendedName>
        <fullName evidence="7">Type II secretion system protein GspF domain-containing protein</fullName>
    </recommendedName>
</protein>
<evidence type="ECO:0000259" key="7">
    <source>
        <dbReference type="Pfam" id="PF00482"/>
    </source>
</evidence>
<proteinExistence type="predicted"/>
<feature type="transmembrane region" description="Helical" evidence="6">
    <location>
        <begin position="200"/>
        <end position="219"/>
    </location>
</feature>
<sequence length="258" mass="26333">MPSVVIPLLAALACLVGVPHPRKRIVPSEQAGVPRTVALVLPIVGALILSAGGQAGVVVSAVLFAATGVRLVSRGVRERQRRTAQQVTETLLTHVVADVRSGALLANAFTRASEDLPAHCPEELRTVFAQTSTHVRRGIPAHLALQEHPQLAPLASVWALSESHGLAAADLLDQVRARLAAQRAHRGATSASLQGPRATAVILSLLPLAGILLGASMGADPLGVLLGPGVGAALLVSGSALICAGLIISDLIIARAAA</sequence>
<evidence type="ECO:0000256" key="1">
    <source>
        <dbReference type="ARBA" id="ARBA00004651"/>
    </source>
</evidence>
<dbReference type="Proteomes" id="UP000312032">
    <property type="component" value="Unassembled WGS sequence"/>
</dbReference>